<dbReference type="Proteomes" id="UP000018780">
    <property type="component" value="Chromosome"/>
</dbReference>
<dbReference type="KEGG" id="lmd:METH_05180"/>
<dbReference type="OrthoDB" id="7689275at2"/>
<reference evidence="2 3" key="1">
    <citation type="submission" date="2013-09" db="EMBL/GenBank/DDBJ databases">
        <authorList>
            <consortium name="DOE Joint Genome Institute"/>
            <person name="Klenk H.-P."/>
            <person name="Huntemann M."/>
            <person name="Han J."/>
            <person name="Chen A."/>
            <person name="Kyrpides N."/>
            <person name="Mavromatis K."/>
            <person name="Markowitz V."/>
            <person name="Palaniappan K."/>
            <person name="Ivanova N."/>
            <person name="Schaumberg A."/>
            <person name="Pati A."/>
            <person name="Liolios K."/>
            <person name="Nordberg H.P."/>
            <person name="Cantor M.N."/>
            <person name="Hua S.X."/>
            <person name="Woyke T."/>
        </authorList>
    </citation>
    <scope>NUCLEOTIDE SEQUENCE [LARGE SCALE GENOMIC DNA]</scope>
    <source>
        <strain evidence="2 3">DSM 14336</strain>
    </source>
</reference>
<feature type="domain" description="DUF6455" evidence="1">
    <location>
        <begin position="1"/>
        <end position="83"/>
    </location>
</feature>
<gene>
    <name evidence="2" type="ORF">METH_05180</name>
</gene>
<dbReference type="InterPro" id="IPR045601">
    <property type="entry name" value="DUF6455"/>
</dbReference>
<dbReference type="EMBL" id="CP006773">
    <property type="protein sequence ID" value="AHD00195.1"/>
    <property type="molecule type" value="Genomic_DNA"/>
</dbReference>
<keyword evidence="3" id="KW-1185">Reference proteome</keyword>
<dbReference type="RefSeq" id="WP_024089326.1">
    <property type="nucleotide sequence ID" value="NC_023135.1"/>
</dbReference>
<proteinExistence type="predicted"/>
<name>V9VS90_9RHOB</name>
<dbReference type="STRING" id="999552.METH_05180"/>
<dbReference type="PATRIC" id="fig|999552.6.peg.1035"/>
<dbReference type="AlphaFoldDB" id="V9VS90"/>
<evidence type="ECO:0000259" key="1">
    <source>
        <dbReference type="Pfam" id="PF20056"/>
    </source>
</evidence>
<evidence type="ECO:0000313" key="2">
    <source>
        <dbReference type="EMBL" id="AHD00195.1"/>
    </source>
</evidence>
<organism evidence="2 3">
    <name type="scientific">Leisingera methylohalidivorans DSM 14336</name>
    <dbReference type="NCBI Taxonomy" id="999552"/>
    <lineage>
        <taxon>Bacteria</taxon>
        <taxon>Pseudomonadati</taxon>
        <taxon>Pseudomonadota</taxon>
        <taxon>Alphaproteobacteria</taxon>
        <taxon>Rhodobacterales</taxon>
        <taxon>Roseobacteraceae</taxon>
        <taxon>Leisingera</taxon>
    </lineage>
</organism>
<dbReference type="HOGENOM" id="CLU_172417_0_0_5"/>
<protein>
    <recommendedName>
        <fullName evidence="1">DUF6455 domain-containing protein</fullName>
    </recommendedName>
</protein>
<sequence>MQSLGDPLYHFRLMARMGKAVGADLTSAFAAGEISHADWAAMITRCRGCGAPDLCEAFLSANDRAEAPVPGCRNADALLQLKDRSA</sequence>
<accession>V9VS90</accession>
<dbReference type="Pfam" id="PF20056">
    <property type="entry name" value="DUF6455"/>
    <property type="match status" value="1"/>
</dbReference>
<evidence type="ECO:0000313" key="3">
    <source>
        <dbReference type="Proteomes" id="UP000018780"/>
    </source>
</evidence>